<feature type="transmembrane region" description="Helical" evidence="1">
    <location>
        <begin position="40"/>
        <end position="65"/>
    </location>
</feature>
<feature type="transmembrane region" description="Helical" evidence="1">
    <location>
        <begin position="162"/>
        <end position="183"/>
    </location>
</feature>
<proteinExistence type="predicted"/>
<keyword evidence="1" id="KW-0472">Membrane</keyword>
<feature type="transmembrane region" description="Helical" evidence="1">
    <location>
        <begin position="299"/>
        <end position="316"/>
    </location>
</feature>
<keyword evidence="4" id="KW-1185">Reference proteome</keyword>
<reference evidence="3 4" key="1">
    <citation type="submission" date="2018-10" db="EMBL/GenBank/DDBJ databases">
        <title>Draft genome of Cortibacter populi DSM10536.</title>
        <authorList>
            <person name="Bernier A.-M."/>
            <person name="Bernard K."/>
        </authorList>
    </citation>
    <scope>NUCLEOTIDE SEQUENCE [LARGE SCALE GENOMIC DNA]</scope>
    <source>
        <strain evidence="3 4">DSM 105136</strain>
    </source>
</reference>
<accession>A0A3M6QSH4</accession>
<feature type="transmembrane region" description="Helical" evidence="1">
    <location>
        <begin position="328"/>
        <end position="345"/>
    </location>
</feature>
<comment type="caution">
    <text evidence="3">The sequence shown here is derived from an EMBL/GenBank/DDBJ whole genome shotgun (WGS) entry which is preliminary data.</text>
</comment>
<dbReference type="Proteomes" id="UP000278006">
    <property type="component" value="Unassembled WGS sequence"/>
</dbReference>
<dbReference type="EMBL" id="RDQO01000003">
    <property type="protein sequence ID" value="RMX05984.1"/>
    <property type="molecule type" value="Genomic_DNA"/>
</dbReference>
<feature type="transmembrane region" description="Helical" evidence="1">
    <location>
        <begin position="97"/>
        <end position="116"/>
    </location>
</feature>
<gene>
    <name evidence="3" type="ORF">D8I35_12670</name>
</gene>
<dbReference type="InterPro" id="IPR025513">
    <property type="entry name" value="DUF4401"/>
</dbReference>
<name>A0A3M6QSH4_9BURK</name>
<keyword evidence="1" id="KW-1133">Transmembrane helix</keyword>
<feature type="transmembrane region" description="Helical" evidence="1">
    <location>
        <begin position="267"/>
        <end position="293"/>
    </location>
</feature>
<dbReference type="RefSeq" id="WP_122229772.1">
    <property type="nucleotide sequence ID" value="NZ_RDQO01000003.1"/>
</dbReference>
<evidence type="ECO:0000259" key="2">
    <source>
        <dbReference type="Pfam" id="PF14351"/>
    </source>
</evidence>
<sequence>MMGILAPLADRSQNLASRLQQLGITPTLATNASQAQPMPWWLSLLMALAAWLAALLGMAGLALLVQEPRAGYAGVLLAGAGLALMRGNGAARVFPQQFGFALSLAGQTLVALALAFDWRSEHVLLAYALISLLVSLPASPIWHRCLCLLSAQACAWAWLLNMGWPMAWTPPLITALALLGWLSRPGWTGRPQARWLQAWLHSVSLLTAGALLLQVSMPDMNIWLDHWTPDALPWLYRWRPWSCAALWLATLAWLCHDAGSGWRLWQLPAAALAALAWVMPNVLLALALTLVLFRAGQRVWLGVLLLTSLLLIGAYYHEMTLSLMGKSLSLMVLGTGMLAAAWWLGKAPHRLAHSPGDLQ</sequence>
<feature type="transmembrane region" description="Helical" evidence="1">
    <location>
        <begin position="123"/>
        <end position="142"/>
    </location>
</feature>
<dbReference type="AlphaFoldDB" id="A0A3M6QSH4"/>
<dbReference type="Pfam" id="PF14351">
    <property type="entry name" value="DUF4401"/>
    <property type="match status" value="1"/>
</dbReference>
<evidence type="ECO:0000256" key="1">
    <source>
        <dbReference type="SAM" id="Phobius"/>
    </source>
</evidence>
<evidence type="ECO:0000313" key="3">
    <source>
        <dbReference type="EMBL" id="RMX05984.1"/>
    </source>
</evidence>
<evidence type="ECO:0000313" key="4">
    <source>
        <dbReference type="Proteomes" id="UP000278006"/>
    </source>
</evidence>
<feature type="transmembrane region" description="Helical" evidence="1">
    <location>
        <begin position="195"/>
        <end position="216"/>
    </location>
</feature>
<feature type="transmembrane region" description="Helical" evidence="1">
    <location>
        <begin position="72"/>
        <end position="91"/>
    </location>
</feature>
<protein>
    <submittedName>
        <fullName evidence="3">DUF4401 domain-containing protein</fullName>
    </submittedName>
</protein>
<feature type="domain" description="DUF4401" evidence="2">
    <location>
        <begin position="39"/>
        <end position="345"/>
    </location>
</feature>
<keyword evidence="1" id="KW-0812">Transmembrane</keyword>
<organism evidence="3 4">
    <name type="scientific">Corticibacter populi</name>
    <dbReference type="NCBI Taxonomy" id="1550736"/>
    <lineage>
        <taxon>Bacteria</taxon>
        <taxon>Pseudomonadati</taxon>
        <taxon>Pseudomonadota</taxon>
        <taxon>Betaproteobacteria</taxon>
        <taxon>Burkholderiales</taxon>
        <taxon>Comamonadaceae</taxon>
        <taxon>Corticibacter</taxon>
    </lineage>
</organism>